<dbReference type="Pfam" id="PF00955">
    <property type="entry name" value="HCO3_cotransp"/>
    <property type="match status" value="2"/>
</dbReference>
<feature type="transmembrane region" description="Helical" evidence="6">
    <location>
        <begin position="368"/>
        <end position="386"/>
    </location>
</feature>
<dbReference type="STRING" id="5722.A2ETK2"/>
<evidence type="ECO:0000256" key="1">
    <source>
        <dbReference type="ARBA" id="ARBA00004141"/>
    </source>
</evidence>
<dbReference type="GO" id="GO:0022857">
    <property type="term" value="F:transmembrane transporter activity"/>
    <property type="evidence" value="ECO:0000318"/>
    <property type="project" value="GO_Central"/>
</dbReference>
<evidence type="ECO:0000256" key="2">
    <source>
        <dbReference type="ARBA" id="ARBA00022692"/>
    </source>
</evidence>
<feature type="region of interest" description="Disordered" evidence="5">
    <location>
        <begin position="1"/>
        <end position="28"/>
    </location>
</feature>
<proteinExistence type="predicted"/>
<feature type="transmembrane region" description="Helical" evidence="6">
    <location>
        <begin position="761"/>
        <end position="781"/>
    </location>
</feature>
<feature type="transmembrane region" description="Helical" evidence="6">
    <location>
        <begin position="338"/>
        <end position="356"/>
    </location>
</feature>
<dbReference type="GO" id="GO:0050801">
    <property type="term" value="P:monoatomic ion homeostasis"/>
    <property type="evidence" value="ECO:0000318"/>
    <property type="project" value="GO_Central"/>
</dbReference>
<dbReference type="InParanoid" id="A2ETK2"/>
<feature type="transmembrane region" description="Helical" evidence="6">
    <location>
        <begin position="604"/>
        <end position="622"/>
    </location>
</feature>
<dbReference type="KEGG" id="tva:4761897"/>
<gene>
    <name evidence="8" type="ORF">TVAG_055340</name>
</gene>
<feature type="transmembrane region" description="Helical" evidence="6">
    <location>
        <begin position="735"/>
        <end position="754"/>
    </location>
</feature>
<keyword evidence="3 6" id="KW-1133">Transmembrane helix</keyword>
<dbReference type="VEuPathDB" id="TrichDB:TVAGG3_0007650"/>
<dbReference type="eggNOG" id="KOG1172">
    <property type="taxonomic scope" value="Eukaryota"/>
</dbReference>
<dbReference type="GO" id="GO:0006820">
    <property type="term" value="P:monoatomic anion transport"/>
    <property type="evidence" value="ECO:0007669"/>
    <property type="project" value="InterPro"/>
</dbReference>
<dbReference type="EMBL" id="DS113487">
    <property type="protein sequence ID" value="EAY04048.1"/>
    <property type="molecule type" value="Genomic_DNA"/>
</dbReference>
<feature type="transmembrane region" description="Helical" evidence="6">
    <location>
        <begin position="666"/>
        <end position="684"/>
    </location>
</feature>
<dbReference type="OrthoDB" id="1735926at2759"/>
<dbReference type="GO" id="GO:0005452">
    <property type="term" value="F:solute:inorganic anion antiporter activity"/>
    <property type="evidence" value="ECO:0007669"/>
    <property type="project" value="InterPro"/>
</dbReference>
<evidence type="ECO:0000256" key="6">
    <source>
        <dbReference type="SAM" id="Phobius"/>
    </source>
</evidence>
<keyword evidence="4 6" id="KW-0472">Membrane</keyword>
<feature type="transmembrane region" description="Helical" evidence="6">
    <location>
        <begin position="448"/>
        <end position="466"/>
    </location>
</feature>
<dbReference type="VEuPathDB" id="TrichDB:TVAG_055340"/>
<evidence type="ECO:0000313" key="9">
    <source>
        <dbReference type="Proteomes" id="UP000001542"/>
    </source>
</evidence>
<comment type="subcellular location">
    <subcellularLocation>
        <location evidence="1">Membrane</location>
        <topology evidence="1">Multi-pass membrane protein</topology>
    </subcellularLocation>
</comment>
<feature type="compositionally biased region" description="Acidic residues" evidence="5">
    <location>
        <begin position="1"/>
        <end position="17"/>
    </location>
</feature>
<dbReference type="InterPro" id="IPR003020">
    <property type="entry name" value="HCO3_transpt_euk"/>
</dbReference>
<name>A2ETK2_TRIV3</name>
<feature type="domain" description="Bicarbonate transporter-like transmembrane" evidence="7">
    <location>
        <begin position="312"/>
        <end position="479"/>
    </location>
</feature>
<feature type="transmembrane region" description="Helical" evidence="6">
    <location>
        <begin position="478"/>
        <end position="498"/>
    </location>
</feature>
<feature type="transmembrane region" description="Helical" evidence="6">
    <location>
        <begin position="691"/>
        <end position="715"/>
    </location>
</feature>
<dbReference type="GO" id="GO:0055085">
    <property type="term" value="P:transmembrane transport"/>
    <property type="evidence" value="ECO:0000318"/>
    <property type="project" value="GO_Central"/>
</dbReference>
<dbReference type="SMR" id="A2ETK2"/>
<feature type="transmembrane region" description="Helical" evidence="6">
    <location>
        <begin position="519"/>
        <end position="539"/>
    </location>
</feature>
<feature type="domain" description="Bicarbonate transporter-like transmembrane" evidence="7">
    <location>
        <begin position="486"/>
        <end position="786"/>
    </location>
</feature>
<dbReference type="FunCoup" id="A2ETK2">
    <property type="interactions" value="242"/>
</dbReference>
<organism evidence="8 9">
    <name type="scientific">Trichomonas vaginalis (strain ATCC PRA-98 / G3)</name>
    <dbReference type="NCBI Taxonomy" id="412133"/>
    <lineage>
        <taxon>Eukaryota</taxon>
        <taxon>Metamonada</taxon>
        <taxon>Parabasalia</taxon>
        <taxon>Trichomonadida</taxon>
        <taxon>Trichomonadidae</taxon>
        <taxon>Trichomonas</taxon>
    </lineage>
</organism>
<evidence type="ECO:0000256" key="5">
    <source>
        <dbReference type="SAM" id="MobiDB-lite"/>
    </source>
</evidence>
<keyword evidence="9" id="KW-1185">Reference proteome</keyword>
<evidence type="ECO:0000313" key="8">
    <source>
        <dbReference type="EMBL" id="EAY04048.1"/>
    </source>
</evidence>
<evidence type="ECO:0000256" key="3">
    <source>
        <dbReference type="ARBA" id="ARBA00022989"/>
    </source>
</evidence>
<dbReference type="PANTHER" id="PTHR11453">
    <property type="entry name" value="ANION EXCHANGE PROTEIN"/>
    <property type="match status" value="1"/>
</dbReference>
<dbReference type="AlphaFoldDB" id="A2ETK2"/>
<feature type="transmembrane region" description="Helical" evidence="6">
    <location>
        <begin position="421"/>
        <end position="441"/>
    </location>
</feature>
<dbReference type="PANTHER" id="PTHR11453:SF127">
    <property type="entry name" value="SOLUTE CARRIER FAMILY 4 MEMBER 11"/>
    <property type="match status" value="1"/>
</dbReference>
<dbReference type="GO" id="GO:0005886">
    <property type="term" value="C:plasma membrane"/>
    <property type="evidence" value="ECO:0000318"/>
    <property type="project" value="GO_Central"/>
</dbReference>
<feature type="transmembrane region" description="Helical" evidence="6">
    <location>
        <begin position="559"/>
        <end position="583"/>
    </location>
</feature>
<protein>
    <submittedName>
        <fullName evidence="8">HCO3-transporter family protein</fullName>
    </submittedName>
</protein>
<sequence>MDDNEDELLTTELEEITQEPSESDSSFSSFDALKDSLAYMSNIVSVPPQLELGLDAFALGNNATKTEDPLSFVTINIPRMTKPHLADLLISSFCNATYFLDKNPSNQFSIQNYEADMIEHFVNHPLVRKPHEVRNILTSANEEYGAHTHVLNYHEFLIITSSIDTHDYFEEGVDCIISVSRFKDITRIGSMSQHFTRFVIYTLITDEHPCDISNLIAVLLELPKVYSTIWNSHDEKEIKKSFEQSESDFLIELATAHQAMEKVNEHLTHDISIGRADWVHRQMLLNHEMMFHHKHEIEDEEFSCRSICQIGRGVINDFKRRIHYYWSDWRDGFSLKPIFVAVFLALGILPYVYIFGTSIEHYTGEFMNTWHVLVSCIGAGIFMSIFSPQPMIFLSPSAAFILFLKACKNMAKSLHLTLEQIYPMTAIFAAFFLLVFSLTNISTAIKYVTSFSDEVFVAFVAFLFLLDSIKEVLSPSDQYIQVCSAFTALCVFVVTFAINRIKFNSMTYSWLRSIASDGAPVISSIGVALFLSYVFPSVYKNLPHYSIYNLQGKLEFVTFSGFSTKIFFVSMLLGFCAAILILLEHNVTAKLVNGEEMKLRKPCAYHLDILVLAVVNLVLGLLNLPLVTASKIHTFHHIHAMSVHTFEYDEEGNPSSLCINVSETRLTGLLSHILLFIVLLFPKIMTLPRAVFAGVLAFMGAITLLNTTLLVHLISLFWKPENLPPNHWLRNVKRWKILAINILQIGCIVSIYFIEHSIIGFLYPVFIILIVALYRTIYYFFPEDMMMIENGFVEKKKKKKNNDLY</sequence>
<reference evidence="8" key="1">
    <citation type="submission" date="2006-10" db="EMBL/GenBank/DDBJ databases">
        <authorList>
            <person name="Amadeo P."/>
            <person name="Zhao Q."/>
            <person name="Wortman J."/>
            <person name="Fraser-Liggett C."/>
            <person name="Carlton J."/>
        </authorList>
    </citation>
    <scope>NUCLEOTIDE SEQUENCE</scope>
    <source>
        <strain evidence="8">G3</strain>
    </source>
</reference>
<reference evidence="8" key="2">
    <citation type="journal article" date="2007" name="Science">
        <title>Draft genome sequence of the sexually transmitted pathogen Trichomonas vaginalis.</title>
        <authorList>
            <person name="Carlton J.M."/>
            <person name="Hirt R.P."/>
            <person name="Silva J.C."/>
            <person name="Delcher A.L."/>
            <person name="Schatz M."/>
            <person name="Zhao Q."/>
            <person name="Wortman J.R."/>
            <person name="Bidwell S.L."/>
            <person name="Alsmark U.C.M."/>
            <person name="Besteiro S."/>
            <person name="Sicheritz-Ponten T."/>
            <person name="Noel C.J."/>
            <person name="Dacks J.B."/>
            <person name="Foster P.G."/>
            <person name="Simillion C."/>
            <person name="Van de Peer Y."/>
            <person name="Miranda-Saavedra D."/>
            <person name="Barton G.J."/>
            <person name="Westrop G.D."/>
            <person name="Mueller S."/>
            <person name="Dessi D."/>
            <person name="Fiori P.L."/>
            <person name="Ren Q."/>
            <person name="Paulsen I."/>
            <person name="Zhang H."/>
            <person name="Bastida-Corcuera F.D."/>
            <person name="Simoes-Barbosa A."/>
            <person name="Brown M.T."/>
            <person name="Hayes R.D."/>
            <person name="Mukherjee M."/>
            <person name="Okumura C.Y."/>
            <person name="Schneider R."/>
            <person name="Smith A.J."/>
            <person name="Vanacova S."/>
            <person name="Villalvazo M."/>
            <person name="Haas B.J."/>
            <person name="Pertea M."/>
            <person name="Feldblyum T.V."/>
            <person name="Utterback T.R."/>
            <person name="Shu C.L."/>
            <person name="Osoegawa K."/>
            <person name="de Jong P.J."/>
            <person name="Hrdy I."/>
            <person name="Horvathova L."/>
            <person name="Zubacova Z."/>
            <person name="Dolezal P."/>
            <person name="Malik S.B."/>
            <person name="Logsdon J.M. Jr."/>
            <person name="Henze K."/>
            <person name="Gupta A."/>
            <person name="Wang C.C."/>
            <person name="Dunne R.L."/>
            <person name="Upcroft J.A."/>
            <person name="Upcroft P."/>
            <person name="White O."/>
            <person name="Salzberg S.L."/>
            <person name="Tang P."/>
            <person name="Chiu C.-H."/>
            <person name="Lee Y.-S."/>
            <person name="Embley T.M."/>
            <person name="Coombs G.H."/>
            <person name="Mottram J.C."/>
            <person name="Tachezy J."/>
            <person name="Fraser-Liggett C.M."/>
            <person name="Johnson P.J."/>
        </authorList>
    </citation>
    <scope>NUCLEOTIDE SEQUENCE [LARGE SCALE GENOMIC DNA]</scope>
    <source>
        <strain evidence="8">G3</strain>
    </source>
</reference>
<dbReference type="InterPro" id="IPR011531">
    <property type="entry name" value="HCO3_transpt-like_TM_dom"/>
</dbReference>
<accession>A2ETK2</accession>
<keyword evidence="2 6" id="KW-0812">Transmembrane</keyword>
<evidence type="ECO:0000259" key="7">
    <source>
        <dbReference type="Pfam" id="PF00955"/>
    </source>
</evidence>
<evidence type="ECO:0000256" key="4">
    <source>
        <dbReference type="ARBA" id="ARBA00023136"/>
    </source>
</evidence>
<dbReference type="Proteomes" id="UP000001542">
    <property type="component" value="Unassembled WGS sequence"/>
</dbReference>